<keyword evidence="2" id="KW-0175">Coiled coil</keyword>
<keyword evidence="5" id="KW-1185">Reference proteome</keyword>
<proteinExistence type="predicted"/>
<gene>
    <name evidence="4" type="ORF">NA56DRAFT_21723</name>
</gene>
<organism evidence="4 5">
    <name type="scientific">Hyaloscypha hepaticicola</name>
    <dbReference type="NCBI Taxonomy" id="2082293"/>
    <lineage>
        <taxon>Eukaryota</taxon>
        <taxon>Fungi</taxon>
        <taxon>Dikarya</taxon>
        <taxon>Ascomycota</taxon>
        <taxon>Pezizomycotina</taxon>
        <taxon>Leotiomycetes</taxon>
        <taxon>Helotiales</taxon>
        <taxon>Hyaloscyphaceae</taxon>
        <taxon>Hyaloscypha</taxon>
    </lineage>
</organism>
<evidence type="ECO:0000256" key="2">
    <source>
        <dbReference type="SAM" id="Coils"/>
    </source>
</evidence>
<dbReference type="Proteomes" id="UP000235672">
    <property type="component" value="Unassembled WGS sequence"/>
</dbReference>
<evidence type="ECO:0000313" key="5">
    <source>
        <dbReference type="Proteomes" id="UP000235672"/>
    </source>
</evidence>
<dbReference type="InterPro" id="IPR056884">
    <property type="entry name" value="NPHP3-like_N"/>
</dbReference>
<dbReference type="OrthoDB" id="1577640at2759"/>
<evidence type="ECO:0000259" key="3">
    <source>
        <dbReference type="Pfam" id="PF24883"/>
    </source>
</evidence>
<name>A0A2J6QR30_9HELO</name>
<dbReference type="PANTHER" id="PTHR10039">
    <property type="entry name" value="AMELOGENIN"/>
    <property type="match status" value="1"/>
</dbReference>
<sequence length="274" mass="31290">MLDPGTALAIAGIAFDVSKDLLEFLKACKRCPKDVAELRAATLWFWQTFTLAKRVLEEEDRKKFGLKDAELDQIIGNVKDCGTQIKDLQKELKAAQDEVPKTFLEKTSNQAKRFKYFFLEGSLKKMLDKIKSCENCMHSSITILNLTTIVNVFNEVKSLQETTKKMDEERSEDLHTEFTDLKKFISDHQQSIGEIEQLLIHEKDAQKHQEALLWLLPIQQRQDLSAIQDSQYLKSELGTGAWFIEGSNFRDWQAQASSCLWLQGPVGCGKTVLL</sequence>
<dbReference type="AlphaFoldDB" id="A0A2J6QR30"/>
<dbReference type="Pfam" id="PF24883">
    <property type="entry name" value="NPHP3_N"/>
    <property type="match status" value="1"/>
</dbReference>
<evidence type="ECO:0000313" key="4">
    <source>
        <dbReference type="EMBL" id="PMD28719.1"/>
    </source>
</evidence>
<dbReference type="PANTHER" id="PTHR10039:SF16">
    <property type="entry name" value="GPI INOSITOL-DEACYLASE"/>
    <property type="match status" value="1"/>
</dbReference>
<reference evidence="4 5" key="1">
    <citation type="submission" date="2016-05" db="EMBL/GenBank/DDBJ databases">
        <title>A degradative enzymes factory behind the ericoid mycorrhizal symbiosis.</title>
        <authorList>
            <consortium name="DOE Joint Genome Institute"/>
            <person name="Martino E."/>
            <person name="Morin E."/>
            <person name="Grelet G."/>
            <person name="Kuo A."/>
            <person name="Kohler A."/>
            <person name="Daghino S."/>
            <person name="Barry K."/>
            <person name="Choi C."/>
            <person name="Cichocki N."/>
            <person name="Clum A."/>
            <person name="Copeland A."/>
            <person name="Hainaut M."/>
            <person name="Haridas S."/>
            <person name="Labutti K."/>
            <person name="Lindquist E."/>
            <person name="Lipzen A."/>
            <person name="Khouja H.-R."/>
            <person name="Murat C."/>
            <person name="Ohm R."/>
            <person name="Olson A."/>
            <person name="Spatafora J."/>
            <person name="Veneault-Fourrey C."/>
            <person name="Henrissat B."/>
            <person name="Grigoriev I."/>
            <person name="Martin F."/>
            <person name="Perotto S."/>
        </authorList>
    </citation>
    <scope>NUCLEOTIDE SEQUENCE [LARGE SCALE GENOMIC DNA]</scope>
    <source>
        <strain evidence="4 5">UAMH 7357</strain>
    </source>
</reference>
<feature type="coiled-coil region" evidence="2">
    <location>
        <begin position="78"/>
        <end position="105"/>
    </location>
</feature>
<feature type="domain" description="Nephrocystin 3-like N-terminal" evidence="3">
    <location>
        <begin position="238"/>
        <end position="273"/>
    </location>
</feature>
<protein>
    <recommendedName>
        <fullName evidence="3">Nephrocystin 3-like N-terminal domain-containing protein</fullName>
    </recommendedName>
</protein>
<dbReference type="EMBL" id="KZ613464">
    <property type="protein sequence ID" value="PMD28719.1"/>
    <property type="molecule type" value="Genomic_DNA"/>
</dbReference>
<accession>A0A2J6QR30</accession>
<keyword evidence="1" id="KW-0677">Repeat</keyword>
<dbReference type="STRING" id="1745343.A0A2J6QR30"/>
<evidence type="ECO:0000256" key="1">
    <source>
        <dbReference type="ARBA" id="ARBA00022737"/>
    </source>
</evidence>